<reference evidence="1 3" key="2">
    <citation type="journal article" date="2018" name="Plant J.">
        <title>The Physcomitrella patens chromosome-scale assembly reveals moss genome structure and evolution.</title>
        <authorList>
            <person name="Lang D."/>
            <person name="Ullrich K.K."/>
            <person name="Murat F."/>
            <person name="Fuchs J."/>
            <person name="Jenkins J."/>
            <person name="Haas F.B."/>
            <person name="Piednoel M."/>
            <person name="Gundlach H."/>
            <person name="Van Bel M."/>
            <person name="Meyberg R."/>
            <person name="Vives C."/>
            <person name="Morata J."/>
            <person name="Symeonidi A."/>
            <person name="Hiss M."/>
            <person name="Muchero W."/>
            <person name="Kamisugi Y."/>
            <person name="Saleh O."/>
            <person name="Blanc G."/>
            <person name="Decker E.L."/>
            <person name="van Gessel N."/>
            <person name="Grimwood J."/>
            <person name="Hayes R.D."/>
            <person name="Graham S.W."/>
            <person name="Gunter L.E."/>
            <person name="McDaniel S.F."/>
            <person name="Hoernstein S.N.W."/>
            <person name="Larsson A."/>
            <person name="Li F.W."/>
            <person name="Perroud P.F."/>
            <person name="Phillips J."/>
            <person name="Ranjan P."/>
            <person name="Rokshar D.S."/>
            <person name="Rothfels C.J."/>
            <person name="Schneider L."/>
            <person name="Shu S."/>
            <person name="Stevenson D.W."/>
            <person name="Thummler F."/>
            <person name="Tillich M."/>
            <person name="Villarreal Aguilar J.C."/>
            <person name="Widiez T."/>
            <person name="Wong G.K."/>
            <person name="Wymore A."/>
            <person name="Zhang Y."/>
            <person name="Zimmer A.D."/>
            <person name="Quatrano R.S."/>
            <person name="Mayer K.F.X."/>
            <person name="Goodstein D."/>
            <person name="Casacuberta J.M."/>
            <person name="Vandepoele K."/>
            <person name="Reski R."/>
            <person name="Cuming A.C."/>
            <person name="Tuskan G.A."/>
            <person name="Maumus F."/>
            <person name="Salse J."/>
            <person name="Schmutz J."/>
            <person name="Rensing S.A."/>
        </authorList>
    </citation>
    <scope>NUCLEOTIDE SEQUENCE [LARGE SCALE GENOMIC DNA]</scope>
    <source>
        <strain evidence="2 3">cv. Gransden 2004</strain>
    </source>
</reference>
<reference evidence="1 3" key="1">
    <citation type="journal article" date="2008" name="Science">
        <title>The Physcomitrella genome reveals evolutionary insights into the conquest of land by plants.</title>
        <authorList>
            <person name="Rensing S."/>
            <person name="Lang D."/>
            <person name="Zimmer A."/>
            <person name="Terry A."/>
            <person name="Salamov A."/>
            <person name="Shapiro H."/>
            <person name="Nishiyama T."/>
            <person name="Perroud P.-F."/>
            <person name="Lindquist E."/>
            <person name="Kamisugi Y."/>
            <person name="Tanahashi T."/>
            <person name="Sakakibara K."/>
            <person name="Fujita T."/>
            <person name="Oishi K."/>
            <person name="Shin-I T."/>
            <person name="Kuroki Y."/>
            <person name="Toyoda A."/>
            <person name="Suzuki Y."/>
            <person name="Hashimoto A."/>
            <person name="Yamaguchi K."/>
            <person name="Sugano A."/>
            <person name="Kohara Y."/>
            <person name="Fujiyama A."/>
            <person name="Anterola A."/>
            <person name="Aoki S."/>
            <person name="Ashton N."/>
            <person name="Barbazuk W.B."/>
            <person name="Barker E."/>
            <person name="Bennetzen J."/>
            <person name="Bezanilla M."/>
            <person name="Blankenship R."/>
            <person name="Cho S.H."/>
            <person name="Dutcher S."/>
            <person name="Estelle M."/>
            <person name="Fawcett J.A."/>
            <person name="Gundlach H."/>
            <person name="Hanada K."/>
            <person name="Heyl A."/>
            <person name="Hicks K.A."/>
            <person name="Hugh J."/>
            <person name="Lohr M."/>
            <person name="Mayer K."/>
            <person name="Melkozernov A."/>
            <person name="Murata T."/>
            <person name="Nelson D."/>
            <person name="Pils B."/>
            <person name="Prigge M."/>
            <person name="Reiss B."/>
            <person name="Renner T."/>
            <person name="Rombauts S."/>
            <person name="Rushton P."/>
            <person name="Sanderfoot A."/>
            <person name="Schween G."/>
            <person name="Shiu S.-H."/>
            <person name="Stueber K."/>
            <person name="Theodoulou F.L."/>
            <person name="Tu H."/>
            <person name="Van de Peer Y."/>
            <person name="Verrier P.J."/>
            <person name="Waters E."/>
            <person name="Wood A."/>
            <person name="Yang L."/>
            <person name="Cove D."/>
            <person name="Cuming A."/>
            <person name="Hasebe M."/>
            <person name="Lucas S."/>
            <person name="Mishler D.B."/>
            <person name="Reski R."/>
            <person name="Grigoriev I."/>
            <person name="Quatrano R.S."/>
            <person name="Boore J.L."/>
        </authorList>
    </citation>
    <scope>NUCLEOTIDE SEQUENCE [LARGE SCALE GENOMIC DNA]</scope>
    <source>
        <strain evidence="2 3">cv. Gransden 2004</strain>
    </source>
</reference>
<dbReference type="AlphaFoldDB" id="A0A2K1KFT8"/>
<evidence type="ECO:0000313" key="3">
    <source>
        <dbReference type="Proteomes" id="UP000006727"/>
    </source>
</evidence>
<gene>
    <name evidence="1" type="ORF">PHYPA_009018</name>
</gene>
<dbReference type="EnsemblPlants" id="Pp3c6_16080V3.2">
    <property type="protein sequence ID" value="Pp3c6_16080V3.2"/>
    <property type="gene ID" value="Pp3c6_16080"/>
</dbReference>
<organism evidence="1">
    <name type="scientific">Physcomitrium patens</name>
    <name type="common">Spreading-leaved earth moss</name>
    <name type="synonym">Physcomitrella patens</name>
    <dbReference type="NCBI Taxonomy" id="3218"/>
    <lineage>
        <taxon>Eukaryota</taxon>
        <taxon>Viridiplantae</taxon>
        <taxon>Streptophyta</taxon>
        <taxon>Embryophyta</taxon>
        <taxon>Bryophyta</taxon>
        <taxon>Bryophytina</taxon>
        <taxon>Bryopsida</taxon>
        <taxon>Funariidae</taxon>
        <taxon>Funariales</taxon>
        <taxon>Funariaceae</taxon>
        <taxon>Physcomitrium</taxon>
    </lineage>
</organism>
<dbReference type="Gramene" id="Pp3c6_16080V3.1">
    <property type="protein sequence ID" value="Pp3c6_16080V3.1"/>
    <property type="gene ID" value="Pp3c6_16080"/>
</dbReference>
<dbReference type="Proteomes" id="UP000006727">
    <property type="component" value="Chromosome 6"/>
</dbReference>
<name>A0A2K1KFT8_PHYPA</name>
<reference evidence="2" key="3">
    <citation type="submission" date="2020-12" db="UniProtKB">
        <authorList>
            <consortium name="EnsemblPlants"/>
        </authorList>
    </citation>
    <scope>IDENTIFICATION</scope>
</reference>
<dbReference type="InParanoid" id="A0A2K1KFT8"/>
<proteinExistence type="predicted"/>
<protein>
    <submittedName>
        <fullName evidence="1 2">Uncharacterized protein</fullName>
    </submittedName>
</protein>
<keyword evidence="3" id="KW-1185">Reference proteome</keyword>
<evidence type="ECO:0000313" key="2">
    <source>
        <dbReference type="EnsemblPlants" id="Pp3c6_16080V3.1"/>
    </source>
</evidence>
<sequence>MIVHRTWAHYPPRSIRDGIKQTGRGNLPLILCTHQLPTWRDEPTIPHYSEYLIDRKHCLVTDATSLSTLFVTSSRLVSCLQTTNGNTELAHSEDEDDLPTSSKFAHPTNFAHRHLRRRHYQYHQHAYHLHCTT</sequence>
<accession>A0A2K1KFT8</accession>
<evidence type="ECO:0000313" key="1">
    <source>
        <dbReference type="EMBL" id="PNR52644.1"/>
    </source>
</evidence>
<dbReference type="EnsemblPlants" id="Pp3c6_16080V3.1">
    <property type="protein sequence ID" value="Pp3c6_16080V3.1"/>
    <property type="gene ID" value="Pp3c6_16080"/>
</dbReference>
<dbReference type="Gramene" id="Pp3c6_16080V3.2">
    <property type="protein sequence ID" value="Pp3c6_16080V3.2"/>
    <property type="gene ID" value="Pp3c6_16080"/>
</dbReference>
<dbReference type="EMBL" id="ABEU02000006">
    <property type="protein sequence ID" value="PNR52644.1"/>
    <property type="molecule type" value="Genomic_DNA"/>
</dbReference>